<dbReference type="Proteomes" id="UP001233172">
    <property type="component" value="Unassembled WGS sequence"/>
</dbReference>
<feature type="compositionally biased region" description="Polar residues" evidence="2">
    <location>
        <begin position="21"/>
        <end position="47"/>
    </location>
</feature>
<accession>A0AAD8FAB8</accession>
<evidence type="ECO:0000259" key="3">
    <source>
        <dbReference type="PROSITE" id="PS51015"/>
    </source>
</evidence>
<proteinExistence type="predicted"/>
<name>A0AAD8FAB8_BIOPF</name>
<dbReference type="PROSITE" id="PS51015">
    <property type="entry name" value="YDG"/>
    <property type="match status" value="1"/>
</dbReference>
<keyword evidence="1" id="KW-0539">Nucleus</keyword>
<gene>
    <name evidence="4" type="ORF">Bpfe_013444</name>
</gene>
<reference evidence="4" key="2">
    <citation type="submission" date="2023-04" db="EMBL/GenBank/DDBJ databases">
        <authorList>
            <person name="Bu L."/>
            <person name="Lu L."/>
            <person name="Laidemitt M.R."/>
            <person name="Zhang S.M."/>
            <person name="Mutuku M."/>
            <person name="Mkoji G."/>
            <person name="Steinauer M."/>
            <person name="Loker E.S."/>
        </authorList>
    </citation>
    <scope>NUCLEOTIDE SEQUENCE</scope>
    <source>
        <strain evidence="4">KasaAsao</strain>
        <tissue evidence="4">Whole Snail</tissue>
    </source>
</reference>
<evidence type="ECO:0000256" key="2">
    <source>
        <dbReference type="SAM" id="MobiDB-lite"/>
    </source>
</evidence>
<sequence length="99" mass="11192">MAKRASNILVSYTVITGNYIDQQENGELQIQTGKRGTTETNRQQGTTKTDRKTGNCRDQQENRKLQKPSGKQGTIETYRGNRDLQRPTGISGTYRDRQG</sequence>
<dbReference type="AlphaFoldDB" id="A0AAD8FAB8"/>
<feature type="compositionally biased region" description="Basic and acidic residues" evidence="2">
    <location>
        <begin position="48"/>
        <end position="64"/>
    </location>
</feature>
<evidence type="ECO:0000313" key="5">
    <source>
        <dbReference type="Proteomes" id="UP001233172"/>
    </source>
</evidence>
<feature type="region of interest" description="Disordered" evidence="2">
    <location>
        <begin position="21"/>
        <end position="99"/>
    </location>
</feature>
<organism evidence="4 5">
    <name type="scientific">Biomphalaria pfeifferi</name>
    <name type="common">Bloodfluke planorb</name>
    <name type="synonym">Freshwater snail</name>
    <dbReference type="NCBI Taxonomy" id="112525"/>
    <lineage>
        <taxon>Eukaryota</taxon>
        <taxon>Metazoa</taxon>
        <taxon>Spiralia</taxon>
        <taxon>Lophotrochozoa</taxon>
        <taxon>Mollusca</taxon>
        <taxon>Gastropoda</taxon>
        <taxon>Heterobranchia</taxon>
        <taxon>Euthyneura</taxon>
        <taxon>Panpulmonata</taxon>
        <taxon>Hygrophila</taxon>
        <taxon>Lymnaeoidea</taxon>
        <taxon>Planorbidae</taxon>
        <taxon>Biomphalaria</taxon>
    </lineage>
</organism>
<comment type="subcellular location">
    <subcellularLocation>
        <location evidence="1">Nucleus</location>
    </subcellularLocation>
</comment>
<dbReference type="EMBL" id="JASAOG010000057">
    <property type="protein sequence ID" value="KAK0057080.1"/>
    <property type="molecule type" value="Genomic_DNA"/>
</dbReference>
<evidence type="ECO:0000256" key="1">
    <source>
        <dbReference type="PROSITE-ProRule" id="PRU00358"/>
    </source>
</evidence>
<protein>
    <recommendedName>
        <fullName evidence="3">YDG domain-containing protein</fullName>
    </recommendedName>
</protein>
<dbReference type="GO" id="GO:0005634">
    <property type="term" value="C:nucleus"/>
    <property type="evidence" value="ECO:0007669"/>
    <property type="project" value="UniProtKB-SubCell"/>
</dbReference>
<feature type="domain" description="YDG" evidence="3">
    <location>
        <begin position="1"/>
        <end position="99"/>
    </location>
</feature>
<comment type="caution">
    <text evidence="4">The sequence shown here is derived from an EMBL/GenBank/DDBJ whole genome shotgun (WGS) entry which is preliminary data.</text>
</comment>
<evidence type="ECO:0000313" key="4">
    <source>
        <dbReference type="EMBL" id="KAK0057080.1"/>
    </source>
</evidence>
<dbReference type="InterPro" id="IPR003105">
    <property type="entry name" value="SRA_YDG"/>
</dbReference>
<keyword evidence="5" id="KW-1185">Reference proteome</keyword>
<reference evidence="4" key="1">
    <citation type="journal article" date="2023" name="PLoS Negl. Trop. Dis.">
        <title>A genome sequence for Biomphalaria pfeifferi, the major vector snail for the human-infecting parasite Schistosoma mansoni.</title>
        <authorList>
            <person name="Bu L."/>
            <person name="Lu L."/>
            <person name="Laidemitt M.R."/>
            <person name="Zhang S.M."/>
            <person name="Mutuku M."/>
            <person name="Mkoji G."/>
            <person name="Steinauer M."/>
            <person name="Loker E.S."/>
        </authorList>
    </citation>
    <scope>NUCLEOTIDE SEQUENCE</scope>
    <source>
        <strain evidence="4">KasaAsao</strain>
    </source>
</reference>